<evidence type="ECO:0000256" key="3">
    <source>
        <dbReference type="ARBA" id="ARBA00038317"/>
    </source>
</evidence>
<comment type="caution">
    <text evidence="7">The sequence shown here is derived from an EMBL/GenBank/DDBJ whole genome shotgun (WGS) entry which is preliminary data.</text>
</comment>
<dbReference type="PANTHER" id="PTHR11571">
    <property type="entry name" value="GLUTATHIONE S-TRANSFERASE"/>
    <property type="match status" value="1"/>
</dbReference>
<dbReference type="SFLD" id="SFLDG00363">
    <property type="entry name" value="AMPS_(cytGST):_Alpha-__Mu-__Pi"/>
    <property type="match status" value="1"/>
</dbReference>
<evidence type="ECO:0000256" key="1">
    <source>
        <dbReference type="ARBA" id="ARBA00012452"/>
    </source>
</evidence>
<keyword evidence="2" id="KW-0808">Transferase</keyword>
<dbReference type="InterPro" id="IPR010987">
    <property type="entry name" value="Glutathione-S-Trfase_C-like"/>
</dbReference>
<evidence type="ECO:0000259" key="5">
    <source>
        <dbReference type="PROSITE" id="PS50404"/>
    </source>
</evidence>
<dbReference type="InterPro" id="IPR036249">
    <property type="entry name" value="Thioredoxin-like_sf"/>
</dbReference>
<dbReference type="FunFam" id="1.20.1050.10:FF:000030">
    <property type="entry name" value="Glutathione S-transferase S1"/>
    <property type="match status" value="1"/>
</dbReference>
<dbReference type="SUPFAM" id="SSF52833">
    <property type="entry name" value="Thioredoxin-like"/>
    <property type="match status" value="1"/>
</dbReference>
<protein>
    <recommendedName>
        <fullName evidence="1">glutathione transferase</fullName>
        <ecNumber evidence="1">2.5.1.18</ecNumber>
    </recommendedName>
</protein>
<dbReference type="Gene3D" id="3.40.30.10">
    <property type="entry name" value="Glutaredoxin"/>
    <property type="match status" value="1"/>
</dbReference>
<evidence type="ECO:0000313" key="8">
    <source>
        <dbReference type="Proteomes" id="UP000494165"/>
    </source>
</evidence>
<comment type="catalytic activity">
    <reaction evidence="4">
        <text>RX + glutathione = an S-substituted glutathione + a halide anion + H(+)</text>
        <dbReference type="Rhea" id="RHEA:16437"/>
        <dbReference type="ChEBI" id="CHEBI:15378"/>
        <dbReference type="ChEBI" id="CHEBI:16042"/>
        <dbReference type="ChEBI" id="CHEBI:17792"/>
        <dbReference type="ChEBI" id="CHEBI:57925"/>
        <dbReference type="ChEBI" id="CHEBI:90779"/>
        <dbReference type="EC" id="2.5.1.18"/>
    </reaction>
</comment>
<name>A0A8S1CWP1_9INSE</name>
<accession>A0A8S1CWP1</accession>
<organism evidence="7 8">
    <name type="scientific">Cloeon dipterum</name>
    <dbReference type="NCBI Taxonomy" id="197152"/>
    <lineage>
        <taxon>Eukaryota</taxon>
        <taxon>Metazoa</taxon>
        <taxon>Ecdysozoa</taxon>
        <taxon>Arthropoda</taxon>
        <taxon>Hexapoda</taxon>
        <taxon>Insecta</taxon>
        <taxon>Pterygota</taxon>
        <taxon>Palaeoptera</taxon>
        <taxon>Ephemeroptera</taxon>
        <taxon>Pisciforma</taxon>
        <taxon>Baetidae</taxon>
        <taxon>Cloeon</taxon>
    </lineage>
</organism>
<dbReference type="PROSITE" id="PS50405">
    <property type="entry name" value="GST_CTER"/>
    <property type="match status" value="1"/>
</dbReference>
<dbReference type="SUPFAM" id="SSF47616">
    <property type="entry name" value="GST C-terminal domain-like"/>
    <property type="match status" value="1"/>
</dbReference>
<dbReference type="EMBL" id="CADEPI010000073">
    <property type="protein sequence ID" value="CAB3372552.1"/>
    <property type="molecule type" value="Genomic_DNA"/>
</dbReference>
<dbReference type="CDD" id="cd03192">
    <property type="entry name" value="GST_C_Sigma_like"/>
    <property type="match status" value="1"/>
</dbReference>
<dbReference type="Pfam" id="PF14497">
    <property type="entry name" value="GST_C_3"/>
    <property type="match status" value="1"/>
</dbReference>
<sequence>MSATKLTYLALPGLAEGIRYLLHYGGVQFEDERLTREEVAAMKEKLPLGQVPVLQIEGKTLFQSQAICRFLAKRFNLTGKDEWDSVQCDIASDTIYEIRNAYLTFFHEKNEAAQKEKRVAAVKKIDFILGKLEGHLAKNDGHFVKGQLTWPDFMIAAFAEHINSRAGQDMFAAKPLLSALRDEINALPAIKAYIEKRPKY</sequence>
<gene>
    <name evidence="7" type="ORF">CLODIP_2_CD12816</name>
</gene>
<evidence type="ECO:0000313" key="7">
    <source>
        <dbReference type="EMBL" id="CAB3372552.1"/>
    </source>
</evidence>
<dbReference type="SFLD" id="SFLDG01205">
    <property type="entry name" value="AMPS.1"/>
    <property type="match status" value="1"/>
</dbReference>
<comment type="similarity">
    <text evidence="3">Belongs to the GST superfamily. Sigma family.</text>
</comment>
<dbReference type="Gene3D" id="1.20.1050.10">
    <property type="match status" value="1"/>
</dbReference>
<dbReference type="InterPro" id="IPR004046">
    <property type="entry name" value="GST_C"/>
</dbReference>
<dbReference type="AlphaFoldDB" id="A0A8S1CWP1"/>
<dbReference type="Pfam" id="PF02798">
    <property type="entry name" value="GST_N"/>
    <property type="match status" value="1"/>
</dbReference>
<evidence type="ECO:0000256" key="2">
    <source>
        <dbReference type="ARBA" id="ARBA00022679"/>
    </source>
</evidence>
<dbReference type="InterPro" id="IPR004045">
    <property type="entry name" value="Glutathione_S-Trfase_N"/>
</dbReference>
<feature type="domain" description="GST C-terminal" evidence="6">
    <location>
        <begin position="81"/>
        <end position="200"/>
    </location>
</feature>
<dbReference type="GO" id="GO:0004364">
    <property type="term" value="F:glutathione transferase activity"/>
    <property type="evidence" value="ECO:0007669"/>
    <property type="project" value="UniProtKB-EC"/>
</dbReference>
<dbReference type="InterPro" id="IPR036282">
    <property type="entry name" value="Glutathione-S-Trfase_C_sf"/>
</dbReference>
<evidence type="ECO:0000259" key="6">
    <source>
        <dbReference type="PROSITE" id="PS50405"/>
    </source>
</evidence>
<proteinExistence type="inferred from homology"/>
<evidence type="ECO:0000256" key="4">
    <source>
        <dbReference type="ARBA" id="ARBA00047960"/>
    </source>
</evidence>
<dbReference type="EC" id="2.5.1.18" evidence="1"/>
<reference evidence="7 8" key="1">
    <citation type="submission" date="2020-04" db="EMBL/GenBank/DDBJ databases">
        <authorList>
            <person name="Alioto T."/>
            <person name="Alioto T."/>
            <person name="Gomez Garrido J."/>
        </authorList>
    </citation>
    <scope>NUCLEOTIDE SEQUENCE [LARGE SCALE GENOMIC DNA]</scope>
</reference>
<feature type="domain" description="GST N-terminal" evidence="5">
    <location>
        <begin position="2"/>
        <end position="79"/>
    </location>
</feature>
<dbReference type="GO" id="GO:0006749">
    <property type="term" value="P:glutathione metabolic process"/>
    <property type="evidence" value="ECO:0007669"/>
    <property type="project" value="TreeGrafter"/>
</dbReference>
<dbReference type="SFLD" id="SFLDS00019">
    <property type="entry name" value="Glutathione_Transferase_(cytos"/>
    <property type="match status" value="1"/>
</dbReference>
<keyword evidence="8" id="KW-1185">Reference proteome</keyword>
<dbReference type="CDD" id="cd03039">
    <property type="entry name" value="GST_N_Sigma_like"/>
    <property type="match status" value="1"/>
</dbReference>
<dbReference type="OrthoDB" id="414243at2759"/>
<dbReference type="PROSITE" id="PS50404">
    <property type="entry name" value="GST_NTER"/>
    <property type="match status" value="1"/>
</dbReference>
<dbReference type="InterPro" id="IPR050213">
    <property type="entry name" value="GST_superfamily"/>
</dbReference>
<dbReference type="Proteomes" id="UP000494165">
    <property type="component" value="Unassembled WGS sequence"/>
</dbReference>
<dbReference type="PANTHER" id="PTHR11571:SF224">
    <property type="entry name" value="HEMATOPOIETIC PROSTAGLANDIN D SYNTHASE"/>
    <property type="match status" value="1"/>
</dbReference>
<dbReference type="InterPro" id="IPR040079">
    <property type="entry name" value="Glutathione_S-Trfase"/>
</dbReference>